<sequence length="497" mass="55879">MDFLNGSTSSVPNLVLIACIAIIPIVLFVGAVLFIIFFSSPADRFQGIFPKIICVFGMTFAGCILLIIPFDAWNTRYKGGIGSALEIIWQVLFGVVGLLVCLVIPWALIYYESYDEDKAGTPKGFLRQCLCGLIGSLITFGLCALIIGVTYIWLGIARIDVKEYTGYYVADDRISAYSLLPDKPSQYGTTFDVRMSFLVYLIALLSLAGWFCLLICGGCGLTAVPLELILWFVYRPKKISKSEFIEQQKKYAARAHKLIEIGKRLDDLRKQPGNRAKPKSIRSYRAFKDAVYQLDDDFKKVKTAFERGGGWIVLYIFSLGLGIVLAIITVLWIVHLIVYTLPTVPLWGGLNQFYIWFDTAFPLFGMLLYSIFAFYLLFSILAGNILIAGRIPICSVYPIRWKDTFTSSFLFNTGLLLLGSLTVVQFCASTFEAYVQNSVIDSMMNTYVKHILGLGYVFQYLDKIFFGFIFLGFFLAICNIAIKQRKSEKEIEAILNS</sequence>
<evidence type="ECO:0000256" key="5">
    <source>
        <dbReference type="SAM" id="Phobius"/>
    </source>
</evidence>
<dbReference type="InParanoid" id="D2V349"/>
<feature type="transmembrane region" description="Helical" evidence="5">
    <location>
        <begin position="312"/>
        <end position="341"/>
    </location>
</feature>
<dbReference type="eggNOG" id="ENOG502QPKQ">
    <property type="taxonomic scope" value="Eukaryota"/>
</dbReference>
<feature type="transmembrane region" description="Helical" evidence="5">
    <location>
        <begin position="130"/>
        <end position="154"/>
    </location>
</feature>
<evidence type="ECO:0000256" key="2">
    <source>
        <dbReference type="ARBA" id="ARBA00022692"/>
    </source>
</evidence>
<dbReference type="RefSeq" id="XP_002681314.1">
    <property type="nucleotide sequence ID" value="XM_002681268.1"/>
</dbReference>
<feature type="transmembrane region" description="Helical" evidence="5">
    <location>
        <begin position="361"/>
        <end position="388"/>
    </location>
</feature>
<dbReference type="OrthoDB" id="73273at2759"/>
<evidence type="ECO:0008006" key="8">
    <source>
        <dbReference type="Google" id="ProtNLM"/>
    </source>
</evidence>
<organism evidence="7">
    <name type="scientific">Naegleria gruberi</name>
    <name type="common">Amoeba</name>
    <dbReference type="NCBI Taxonomy" id="5762"/>
    <lineage>
        <taxon>Eukaryota</taxon>
        <taxon>Discoba</taxon>
        <taxon>Heterolobosea</taxon>
        <taxon>Tetramitia</taxon>
        <taxon>Eutetramitia</taxon>
        <taxon>Vahlkampfiidae</taxon>
        <taxon>Naegleria</taxon>
    </lineage>
</organism>
<dbReference type="GeneID" id="8852434"/>
<keyword evidence="3 5" id="KW-1133">Transmembrane helix</keyword>
<reference evidence="6 7" key="1">
    <citation type="journal article" date="2010" name="Cell">
        <title>The genome of Naegleria gruberi illuminates early eukaryotic versatility.</title>
        <authorList>
            <person name="Fritz-Laylin L.K."/>
            <person name="Prochnik S.E."/>
            <person name="Ginger M.L."/>
            <person name="Dacks J.B."/>
            <person name="Carpenter M.L."/>
            <person name="Field M.C."/>
            <person name="Kuo A."/>
            <person name="Paredez A."/>
            <person name="Chapman J."/>
            <person name="Pham J."/>
            <person name="Shu S."/>
            <person name="Neupane R."/>
            <person name="Cipriano M."/>
            <person name="Mancuso J."/>
            <person name="Tu H."/>
            <person name="Salamov A."/>
            <person name="Lindquist E."/>
            <person name="Shapiro H."/>
            <person name="Lucas S."/>
            <person name="Grigoriev I.V."/>
            <person name="Cande W.Z."/>
            <person name="Fulton C."/>
            <person name="Rokhsar D.S."/>
            <person name="Dawson S.C."/>
        </authorList>
    </citation>
    <scope>NUCLEOTIDE SEQUENCE [LARGE SCALE GENOMIC DNA]</scope>
    <source>
        <strain evidence="6 7">NEG-M</strain>
    </source>
</reference>
<protein>
    <recommendedName>
        <fullName evidence="8">LMBR1 domain-containing protein</fullName>
    </recommendedName>
</protein>
<keyword evidence="7" id="KW-1185">Reference proteome</keyword>
<dbReference type="STRING" id="5762.D2V349"/>
<evidence type="ECO:0000313" key="7">
    <source>
        <dbReference type="Proteomes" id="UP000006671"/>
    </source>
</evidence>
<gene>
    <name evidence="6" type="ORF">NAEGRDRAFT_77239</name>
</gene>
<dbReference type="Proteomes" id="UP000006671">
    <property type="component" value="Unassembled WGS sequence"/>
</dbReference>
<feature type="transmembrane region" description="Helical" evidence="5">
    <location>
        <begin position="409"/>
        <end position="431"/>
    </location>
</feature>
<feature type="transmembrane region" description="Helical" evidence="5">
    <location>
        <begin position="88"/>
        <end position="109"/>
    </location>
</feature>
<name>D2V349_NAEGR</name>
<dbReference type="Pfam" id="PF04791">
    <property type="entry name" value="LMBR1"/>
    <property type="match status" value="1"/>
</dbReference>
<dbReference type="InterPro" id="IPR006876">
    <property type="entry name" value="LMBR1-like_membr_prot"/>
</dbReference>
<evidence type="ECO:0000256" key="1">
    <source>
        <dbReference type="ARBA" id="ARBA00004141"/>
    </source>
</evidence>
<keyword evidence="4 5" id="KW-0472">Membrane</keyword>
<accession>D2V349</accession>
<dbReference type="AlphaFoldDB" id="D2V349"/>
<evidence type="ECO:0000256" key="4">
    <source>
        <dbReference type="ARBA" id="ARBA00023136"/>
    </source>
</evidence>
<feature type="transmembrane region" description="Helical" evidence="5">
    <location>
        <begin position="200"/>
        <end position="233"/>
    </location>
</feature>
<dbReference type="PANTHER" id="PTHR31652:SF0">
    <property type="entry name" value="LIMR FAMILY PROTEIN DDB_G0283707-RELATED"/>
    <property type="match status" value="1"/>
</dbReference>
<feature type="transmembrane region" description="Helical" evidence="5">
    <location>
        <begin position="48"/>
        <end position="68"/>
    </location>
</feature>
<proteinExistence type="predicted"/>
<evidence type="ECO:0000256" key="3">
    <source>
        <dbReference type="ARBA" id="ARBA00022989"/>
    </source>
</evidence>
<dbReference type="KEGG" id="ngr:NAEGRDRAFT_77239"/>
<feature type="transmembrane region" description="Helical" evidence="5">
    <location>
        <begin position="464"/>
        <end position="482"/>
    </location>
</feature>
<dbReference type="PANTHER" id="PTHR31652">
    <property type="entry name" value="LIMR FAMILY PROTEIN DDB_G0283707-RELATED"/>
    <property type="match status" value="1"/>
</dbReference>
<feature type="transmembrane region" description="Helical" evidence="5">
    <location>
        <begin position="14"/>
        <end position="36"/>
    </location>
</feature>
<comment type="subcellular location">
    <subcellularLocation>
        <location evidence="1">Membrane</location>
        <topology evidence="1">Multi-pass membrane protein</topology>
    </subcellularLocation>
</comment>
<keyword evidence="2 5" id="KW-0812">Transmembrane</keyword>
<dbReference type="EMBL" id="GG738850">
    <property type="protein sequence ID" value="EFC48570.1"/>
    <property type="molecule type" value="Genomic_DNA"/>
</dbReference>
<dbReference type="VEuPathDB" id="AmoebaDB:NAEGRDRAFT_77239"/>
<evidence type="ECO:0000313" key="6">
    <source>
        <dbReference type="EMBL" id="EFC48570.1"/>
    </source>
</evidence>
<dbReference type="GO" id="GO:0016020">
    <property type="term" value="C:membrane"/>
    <property type="evidence" value="ECO:0007669"/>
    <property type="project" value="UniProtKB-SubCell"/>
</dbReference>